<organism evidence="1 2">
    <name type="scientific">Paramecium sonneborni</name>
    <dbReference type="NCBI Taxonomy" id="65129"/>
    <lineage>
        <taxon>Eukaryota</taxon>
        <taxon>Sar</taxon>
        <taxon>Alveolata</taxon>
        <taxon>Ciliophora</taxon>
        <taxon>Intramacronucleata</taxon>
        <taxon>Oligohymenophorea</taxon>
        <taxon>Peniculida</taxon>
        <taxon>Parameciidae</taxon>
        <taxon>Paramecium</taxon>
    </lineage>
</organism>
<sequence>MLQKGYADYYQMKNTSIGSSSQQIKYVSQNSVETEKQKQVLENTILTISIQSNYMLNRINKRFDCLVPIKKTQCYLIDEMGSKVDYLFKKFNLSIHNVDYMSDHIKRLTEKVNNDIKKRQSQYQSNIKVEDYKNYSHITKENFQNKQIFNSFSKIEQKSLDRQKSKLSNILNTSHRIENLVTHEISINQYNEIILEKLFIDHHLYQVLQEFLKNKKNSLIYEKLFRTIETFETAHKLEMKLLGDQFKDIMYNYSHEDICEKIIRNTVTHIENDLLKQIGHLDLQNLNRKFKEYYLPQLNDIEIYQQGQFYPSGILLILMRIGKVTEAEKLLYPLISDNQKIIQQFQNFFDLVNGLTQQKRIINQVDVEEIDRQQCCDIILRQCYWLLMDVSEAYDIFEETKFQKDKEFFFWMIMKTTHVSEKFVNYERHEYESKKSFPHWTLAELHEVIPQNSVCLRTNIFLQRYDYILNELYKIQNSCLSQVEYFILNAVITILNIKSENNQESEKQHKWIIDNLVNYTQNKYPLISCLILGISEYNYEQIASLLQRSNHVAQVLRDKVIKENLENIFGADELLKIINKMISQHFEKNLHMALKDLQQQLPLAATINQIYDCQTTILLKLDEMSNYIRFLLNQNQESLIVTAIYLYHETQLVLIISNFISNQYCLLKFEANLDKRLNLARNLETLHPKIKSLAKNCKQYQYLQRFQLIEIFQLTFALMKEDQISLDEINSMLVNINVCELSKFLLEIKQIHLLKIVFHQILKLIEQKKCLDKTFAIQKIKEFNETLLKYPISQGIKICNQDVQFSQSSVDILHNYSKLLQIY</sequence>
<dbReference type="EMBL" id="CAJJDN010000013">
    <property type="protein sequence ID" value="CAD8059871.1"/>
    <property type="molecule type" value="Genomic_DNA"/>
</dbReference>
<dbReference type="OrthoDB" id="290113at2759"/>
<dbReference type="Proteomes" id="UP000692954">
    <property type="component" value="Unassembled WGS sequence"/>
</dbReference>
<comment type="caution">
    <text evidence="1">The sequence shown here is derived from an EMBL/GenBank/DDBJ whole genome shotgun (WGS) entry which is preliminary data.</text>
</comment>
<keyword evidence="2" id="KW-1185">Reference proteome</keyword>
<accession>A0A8S1KZH1</accession>
<dbReference type="AlphaFoldDB" id="A0A8S1KZH1"/>
<protein>
    <submittedName>
        <fullName evidence="1">Uncharacterized protein</fullName>
    </submittedName>
</protein>
<proteinExistence type="predicted"/>
<evidence type="ECO:0000313" key="2">
    <source>
        <dbReference type="Proteomes" id="UP000692954"/>
    </source>
</evidence>
<name>A0A8S1KZH1_9CILI</name>
<gene>
    <name evidence="1" type="ORF">PSON_ATCC_30995.1.T0130494</name>
</gene>
<reference evidence="1" key="1">
    <citation type="submission" date="2021-01" db="EMBL/GenBank/DDBJ databases">
        <authorList>
            <consortium name="Genoscope - CEA"/>
            <person name="William W."/>
        </authorList>
    </citation>
    <scope>NUCLEOTIDE SEQUENCE</scope>
</reference>
<evidence type="ECO:0000313" key="1">
    <source>
        <dbReference type="EMBL" id="CAD8059871.1"/>
    </source>
</evidence>